<protein>
    <submittedName>
        <fullName evidence="1">Uncharacterized protein</fullName>
    </submittedName>
</protein>
<keyword evidence="2" id="KW-1185">Reference proteome</keyword>
<organism evidence="1 2">
    <name type="scientific">Rhododendron molle</name>
    <name type="common">Chinese azalea</name>
    <name type="synonym">Azalea mollis</name>
    <dbReference type="NCBI Taxonomy" id="49168"/>
    <lineage>
        <taxon>Eukaryota</taxon>
        <taxon>Viridiplantae</taxon>
        <taxon>Streptophyta</taxon>
        <taxon>Embryophyta</taxon>
        <taxon>Tracheophyta</taxon>
        <taxon>Spermatophyta</taxon>
        <taxon>Magnoliopsida</taxon>
        <taxon>eudicotyledons</taxon>
        <taxon>Gunneridae</taxon>
        <taxon>Pentapetalae</taxon>
        <taxon>asterids</taxon>
        <taxon>Ericales</taxon>
        <taxon>Ericaceae</taxon>
        <taxon>Ericoideae</taxon>
        <taxon>Rhodoreae</taxon>
        <taxon>Rhododendron</taxon>
    </lineage>
</organism>
<dbReference type="Proteomes" id="UP001062846">
    <property type="component" value="Chromosome 4"/>
</dbReference>
<sequence>MTRENDRTEQSTVRGPAYNTAHKGRPTDREEQSGRHIPSFTEASTSSSRVESRRRGRGTGVRKTQTTFSIYLELISITFLTLMMSKVTVIVDLGR</sequence>
<proteinExistence type="predicted"/>
<evidence type="ECO:0000313" key="2">
    <source>
        <dbReference type="Proteomes" id="UP001062846"/>
    </source>
</evidence>
<evidence type="ECO:0000313" key="1">
    <source>
        <dbReference type="EMBL" id="KAI8559749.1"/>
    </source>
</evidence>
<dbReference type="EMBL" id="CM046391">
    <property type="protein sequence ID" value="KAI8559749.1"/>
    <property type="molecule type" value="Genomic_DNA"/>
</dbReference>
<name>A0ACC0P3Y7_RHOML</name>
<gene>
    <name evidence="1" type="ORF">RHMOL_Rhmol04G0198500</name>
</gene>
<accession>A0ACC0P3Y7</accession>
<comment type="caution">
    <text evidence="1">The sequence shown here is derived from an EMBL/GenBank/DDBJ whole genome shotgun (WGS) entry which is preliminary data.</text>
</comment>
<reference evidence="1" key="1">
    <citation type="submission" date="2022-02" db="EMBL/GenBank/DDBJ databases">
        <title>Plant Genome Project.</title>
        <authorList>
            <person name="Zhang R.-G."/>
        </authorList>
    </citation>
    <scope>NUCLEOTIDE SEQUENCE</scope>
    <source>
        <strain evidence="1">AT1</strain>
    </source>
</reference>